<reference evidence="1" key="1">
    <citation type="journal article" date="2012" name="J. Bacteriol.">
        <title>Genome sequences of type strains of seven species of the marine bacterium Pseudoalteromonas.</title>
        <authorList>
            <person name="Xie B.B."/>
            <person name="Shu Y.L."/>
            <person name="Qin Q.L."/>
            <person name="Rong J.C."/>
            <person name="Zhang X.Y."/>
            <person name="Chen X.L."/>
            <person name="Shi M."/>
            <person name="He H.L."/>
            <person name="Zhou B.C."/>
            <person name="Zhang Y.Z."/>
        </authorList>
    </citation>
    <scope>NUCLEOTIDE SEQUENCE</scope>
    <source>
        <strain evidence="1">DSM 8771</strain>
    </source>
</reference>
<sequence length="456" mass="51377">MHKYTQLLVSTSLTITLAACGGSSDTSNQNIGSSQNTVNNTSTVSLNTFDRDNEPYQATVVLHDSEGKAILTQKLDNTGQFSAEVPENAKHISIIGYRYSGFYDNKDQYDRKIYTELNIEQGGELGNFYFDAPVDNSNVAPPTDCTWVKVDISGLTQVTYDNYSLNYWHAPVSSEDQSTPLTTSSTICFDPTKNSNKTMLFTLTSNDGSYSKGALITLDESATSYQLTNESFTHDGILVQPELSTSANEFRTISYIEHDFNKVAAQPTRTATNNLSPIFVYPTITEHNMLTQYADDYLDSNGVRINLHTQSRSYINSDGQVELNELPESLHSLSDDIINLTQSQSLNYDFSHIDERFYQARWSFKFKVRDEYADWSIRGPISANIPDLAFGDAFPTPTEEIQFSSMEIQLFGYAGAPKDYAQFRAFLKQRKPDWAFLTQPEYRQYVSSSIWISLNN</sequence>
<accession>A0AAD4AE29</accession>
<evidence type="ECO:0000313" key="2">
    <source>
        <dbReference type="Proteomes" id="UP000016487"/>
    </source>
</evidence>
<name>A0AAD4AE29_9GAMM</name>
<dbReference type="PROSITE" id="PS51257">
    <property type="entry name" value="PROKAR_LIPOPROTEIN"/>
    <property type="match status" value="1"/>
</dbReference>
<dbReference type="RefSeq" id="WP_010362019.1">
    <property type="nucleotide sequence ID" value="NZ_AHBZ03000027.1"/>
</dbReference>
<organism evidence="1 2">
    <name type="scientific">Pseudoalteromonas citrea</name>
    <dbReference type="NCBI Taxonomy" id="43655"/>
    <lineage>
        <taxon>Bacteria</taxon>
        <taxon>Pseudomonadati</taxon>
        <taxon>Pseudomonadota</taxon>
        <taxon>Gammaproteobacteria</taxon>
        <taxon>Alteromonadales</taxon>
        <taxon>Pseudoalteromonadaceae</taxon>
        <taxon>Pseudoalteromonas</taxon>
    </lineage>
</organism>
<reference evidence="1" key="2">
    <citation type="submission" date="2015-03" db="EMBL/GenBank/DDBJ databases">
        <title>Genome sequence of Pseudoalteromonas citrea.</title>
        <authorList>
            <person name="Xie B.-B."/>
            <person name="Rong J.-C."/>
            <person name="Qin Q.-L."/>
            <person name="Zhang Y.-Z."/>
        </authorList>
    </citation>
    <scope>NUCLEOTIDE SEQUENCE</scope>
    <source>
        <strain evidence="1">DSM 8771</strain>
    </source>
</reference>
<comment type="caution">
    <text evidence="1">The sequence shown here is derived from an EMBL/GenBank/DDBJ whole genome shotgun (WGS) entry which is preliminary data.</text>
</comment>
<proteinExistence type="predicted"/>
<evidence type="ECO:0000313" key="1">
    <source>
        <dbReference type="EMBL" id="KAF7764255.1"/>
    </source>
</evidence>
<protein>
    <submittedName>
        <fullName evidence="1">Uncharacterized protein</fullName>
    </submittedName>
</protein>
<gene>
    <name evidence="1" type="ORF">PCIT_b0204</name>
</gene>
<dbReference type="Proteomes" id="UP000016487">
    <property type="component" value="Unassembled WGS sequence"/>
</dbReference>
<dbReference type="EMBL" id="AHBZ03000027">
    <property type="protein sequence ID" value="KAF7764255.1"/>
    <property type="molecule type" value="Genomic_DNA"/>
</dbReference>
<dbReference type="AlphaFoldDB" id="A0AAD4AE29"/>